<organism evidence="3 4">
    <name type="scientific">Marinicella litoralis</name>
    <dbReference type="NCBI Taxonomy" id="644220"/>
    <lineage>
        <taxon>Bacteria</taxon>
        <taxon>Pseudomonadati</taxon>
        <taxon>Pseudomonadota</taxon>
        <taxon>Gammaproteobacteria</taxon>
        <taxon>Lysobacterales</taxon>
        <taxon>Marinicellaceae</taxon>
        <taxon>Marinicella</taxon>
    </lineage>
</organism>
<dbReference type="InterPro" id="IPR002201">
    <property type="entry name" value="Glyco_trans_9"/>
</dbReference>
<dbReference type="Gene3D" id="3.40.50.2000">
    <property type="entry name" value="Glycogen Phosphorylase B"/>
    <property type="match status" value="2"/>
</dbReference>
<dbReference type="GO" id="GO:0009244">
    <property type="term" value="P:lipopolysaccharide core region biosynthetic process"/>
    <property type="evidence" value="ECO:0007669"/>
    <property type="project" value="TreeGrafter"/>
</dbReference>
<dbReference type="GO" id="GO:0005829">
    <property type="term" value="C:cytosol"/>
    <property type="evidence" value="ECO:0007669"/>
    <property type="project" value="TreeGrafter"/>
</dbReference>
<dbReference type="PANTHER" id="PTHR30160">
    <property type="entry name" value="TETRAACYLDISACCHARIDE 4'-KINASE-RELATED"/>
    <property type="match status" value="1"/>
</dbReference>
<dbReference type="SUPFAM" id="SSF53756">
    <property type="entry name" value="UDP-Glycosyltransferase/glycogen phosphorylase"/>
    <property type="match status" value="1"/>
</dbReference>
<reference evidence="3 4" key="1">
    <citation type="submission" date="2019-03" db="EMBL/GenBank/DDBJ databases">
        <title>Genomic Encyclopedia of Type Strains, Phase IV (KMG-IV): sequencing the most valuable type-strain genomes for metagenomic binning, comparative biology and taxonomic classification.</title>
        <authorList>
            <person name="Goeker M."/>
        </authorList>
    </citation>
    <scope>NUCLEOTIDE SEQUENCE [LARGE SCALE GENOMIC DNA]</scope>
    <source>
        <strain evidence="3 4">DSM 25488</strain>
    </source>
</reference>
<proteinExistence type="predicted"/>
<dbReference type="AlphaFoldDB" id="A0A4V3DHA3"/>
<dbReference type="EMBL" id="SNZB01000006">
    <property type="protein sequence ID" value="TDR17431.1"/>
    <property type="molecule type" value="Genomic_DNA"/>
</dbReference>
<evidence type="ECO:0000256" key="2">
    <source>
        <dbReference type="ARBA" id="ARBA00022679"/>
    </source>
</evidence>
<dbReference type="Proteomes" id="UP000295724">
    <property type="component" value="Unassembled WGS sequence"/>
</dbReference>
<evidence type="ECO:0000313" key="4">
    <source>
        <dbReference type="Proteomes" id="UP000295724"/>
    </source>
</evidence>
<protein>
    <submittedName>
        <fullName evidence="3">ADP-heptose:LPS heptosyltransferase</fullName>
    </submittedName>
</protein>
<comment type="caution">
    <text evidence="3">The sequence shown here is derived from an EMBL/GenBank/DDBJ whole genome shotgun (WGS) entry which is preliminary data.</text>
</comment>
<sequence>MNIVKDINRVRRTLFTGATNLISNHAERIEINDQSKINKILICRPNHRLGNLLLITPLIQEIESTFPAAKIDLIVKGGLAVPLFAEYASINNIYQLPKRPFLHPINYLKNYFKVTRKAYDLVINTVEESSSGRIFTKKSKGTHKLFGKPAKIYWGDKSDLKHIAKKPILALKELSGRSRGDAMPQLDLKLTLDELTKGQQILQNITNNNKQTICIFTFATGNKMHSKAWWNKLYLELRLNFSDYNIVEILPMENVSQIDFKAPTFYGREIRELGAVMAASELFLGADSGIMHLASAAHVPTLGLFNVTDIDKYRPYNNWSHAIDTNVTDHLAIISHLKSTLATKESIDAKKHFKAIA</sequence>
<keyword evidence="1" id="KW-0328">Glycosyltransferase</keyword>
<keyword evidence="2 3" id="KW-0808">Transferase</keyword>
<accession>A0A4V3DHA3</accession>
<dbReference type="InterPro" id="IPR051199">
    <property type="entry name" value="LPS_LOS_Heptosyltrfase"/>
</dbReference>
<dbReference type="PANTHER" id="PTHR30160:SF7">
    <property type="entry name" value="ADP-HEPTOSE--LPS HEPTOSYLTRANSFERASE 2"/>
    <property type="match status" value="1"/>
</dbReference>
<gene>
    <name evidence="3" type="ORF">C8D91_2489</name>
</gene>
<dbReference type="Pfam" id="PF01075">
    <property type="entry name" value="Glyco_transf_9"/>
    <property type="match status" value="1"/>
</dbReference>
<dbReference type="GO" id="GO:0008713">
    <property type="term" value="F:ADP-heptose-lipopolysaccharide heptosyltransferase activity"/>
    <property type="evidence" value="ECO:0007669"/>
    <property type="project" value="TreeGrafter"/>
</dbReference>
<keyword evidence="4" id="KW-1185">Reference proteome</keyword>
<dbReference type="OrthoDB" id="9781892at2"/>
<evidence type="ECO:0000313" key="3">
    <source>
        <dbReference type="EMBL" id="TDR17431.1"/>
    </source>
</evidence>
<name>A0A4V3DHA3_9GAMM</name>
<dbReference type="RefSeq" id="WP_099018800.1">
    <property type="nucleotide sequence ID" value="NZ_NIHB01000002.1"/>
</dbReference>
<evidence type="ECO:0000256" key="1">
    <source>
        <dbReference type="ARBA" id="ARBA00022676"/>
    </source>
</evidence>